<evidence type="ECO:0000256" key="7">
    <source>
        <dbReference type="ARBA" id="ARBA00023136"/>
    </source>
</evidence>
<dbReference type="EMBL" id="FNFY01000013">
    <property type="protein sequence ID" value="SDK90375.1"/>
    <property type="molecule type" value="Genomic_DNA"/>
</dbReference>
<dbReference type="RefSeq" id="WP_092986488.1">
    <property type="nucleotide sequence ID" value="NZ_FNFY01000013.1"/>
</dbReference>
<feature type="transmembrane region" description="Helical" evidence="8">
    <location>
        <begin position="346"/>
        <end position="369"/>
    </location>
</feature>
<comment type="similarity">
    <text evidence="2">Belongs to the BCCT transporter (TC 2.A.15) family.</text>
</comment>
<feature type="transmembrane region" description="Helical" evidence="8">
    <location>
        <begin position="259"/>
        <end position="279"/>
    </location>
</feature>
<dbReference type="Pfam" id="PF02028">
    <property type="entry name" value="BCCT"/>
    <property type="match status" value="1"/>
</dbReference>
<evidence type="ECO:0000313" key="10">
    <source>
        <dbReference type="Proteomes" id="UP000199008"/>
    </source>
</evidence>
<keyword evidence="7 8" id="KW-0472">Membrane</keyword>
<evidence type="ECO:0000313" key="9">
    <source>
        <dbReference type="EMBL" id="SDK90375.1"/>
    </source>
</evidence>
<dbReference type="GO" id="GO:0022857">
    <property type="term" value="F:transmembrane transporter activity"/>
    <property type="evidence" value="ECO:0007669"/>
    <property type="project" value="InterPro"/>
</dbReference>
<protein>
    <submittedName>
        <fullName evidence="9">Choline/carnitine/betaine transport</fullName>
    </submittedName>
</protein>
<dbReference type="PANTHER" id="PTHR30047:SF7">
    <property type="entry name" value="HIGH-AFFINITY CHOLINE TRANSPORT PROTEIN"/>
    <property type="match status" value="1"/>
</dbReference>
<dbReference type="PANTHER" id="PTHR30047">
    <property type="entry name" value="HIGH-AFFINITY CHOLINE TRANSPORT PROTEIN-RELATED"/>
    <property type="match status" value="1"/>
</dbReference>
<evidence type="ECO:0000256" key="2">
    <source>
        <dbReference type="ARBA" id="ARBA00005658"/>
    </source>
</evidence>
<keyword evidence="3" id="KW-0813">Transport</keyword>
<gene>
    <name evidence="9" type="ORF">SAMN05216216_11343</name>
</gene>
<keyword evidence="6 8" id="KW-1133">Transmembrane helix</keyword>
<feature type="transmembrane region" description="Helical" evidence="8">
    <location>
        <begin position="399"/>
        <end position="425"/>
    </location>
</feature>
<accession>A0A1G9FPV4</accession>
<evidence type="ECO:0000256" key="1">
    <source>
        <dbReference type="ARBA" id="ARBA00004651"/>
    </source>
</evidence>
<dbReference type="OrthoDB" id="9775735at2"/>
<feature type="transmembrane region" description="Helical" evidence="8">
    <location>
        <begin position="463"/>
        <end position="486"/>
    </location>
</feature>
<feature type="transmembrane region" description="Helical" evidence="8">
    <location>
        <begin position="48"/>
        <end position="66"/>
    </location>
</feature>
<evidence type="ECO:0000256" key="4">
    <source>
        <dbReference type="ARBA" id="ARBA00022475"/>
    </source>
</evidence>
<dbReference type="Proteomes" id="UP000199008">
    <property type="component" value="Unassembled WGS sequence"/>
</dbReference>
<feature type="transmembrane region" description="Helical" evidence="8">
    <location>
        <begin position="316"/>
        <end position="334"/>
    </location>
</feature>
<sequence>MKLKSVSMVFWIALSICVIFVAFGAIVPEETEQVTGNITAFISTYFSWYYLLLIMIILAICVYLLFSRYSSIKLGKEDEDPEFSLPSWFAMLFSAGMGIGLVFWTTAEPISHAFTTSPVSEPGSAAAVDEALQYSFFHWGIHAWAVYAIVALTFAYFNFHKGYPGLVSATLTPLIGEKWAQGFFGKMIDILAVIATVTGVAATLGFGAMQINEGLGYLFDIPSSFPVQFAIIAGSTVLFTWSAWSGIDKGLKRLSNLNMSLAFAILLSLFIIGPTLYILNSFTNSVGNYITDFFEMGMRLPMNDESQMSWVADWTIFYWAWWVSWAPFVGIFIARVSRGRTIKEFIIGVLIVPSVVMFIFFTVFGASAINLELNGIAQISEYATETATFAMLEQYPLGYFMSLFTVLVVVIFFVTSADSATFVLGMLSTKGSINPAGFVKVSWGIILSAFAIIMIYTGGVQSIQNMLIVAALPFSLVIILMTWSLFISLSRERPRYNNPGNRKLFIKKQDQD</sequence>
<dbReference type="AlphaFoldDB" id="A0A1G9FPV4"/>
<dbReference type="GO" id="GO:0005886">
    <property type="term" value="C:plasma membrane"/>
    <property type="evidence" value="ECO:0007669"/>
    <property type="project" value="UniProtKB-SubCell"/>
</dbReference>
<keyword evidence="5 8" id="KW-0812">Transmembrane</keyword>
<keyword evidence="4" id="KW-1003">Cell membrane</keyword>
<evidence type="ECO:0000256" key="8">
    <source>
        <dbReference type="SAM" id="Phobius"/>
    </source>
</evidence>
<keyword evidence="10" id="KW-1185">Reference proteome</keyword>
<reference evidence="10" key="1">
    <citation type="submission" date="2016-10" db="EMBL/GenBank/DDBJ databases">
        <authorList>
            <person name="Varghese N."/>
            <person name="Submissions S."/>
        </authorList>
    </citation>
    <scope>NUCLEOTIDE SEQUENCE [LARGE SCALE GENOMIC DNA]</scope>
    <source>
        <strain evidence="10">CGMCC 1.8895</strain>
    </source>
</reference>
<evidence type="ECO:0000256" key="6">
    <source>
        <dbReference type="ARBA" id="ARBA00022989"/>
    </source>
</evidence>
<dbReference type="InterPro" id="IPR000060">
    <property type="entry name" value="BCCT_transptr"/>
</dbReference>
<dbReference type="PROSITE" id="PS01303">
    <property type="entry name" value="BCCT"/>
    <property type="match status" value="1"/>
</dbReference>
<feature type="transmembrane region" description="Helical" evidence="8">
    <location>
        <begin position="437"/>
        <end position="457"/>
    </location>
</feature>
<dbReference type="InterPro" id="IPR018093">
    <property type="entry name" value="BCCT_CS"/>
</dbReference>
<name>A0A1G9FPV4_9BACL</name>
<comment type="subcellular location">
    <subcellularLocation>
        <location evidence="1">Cell membrane</location>
        <topology evidence="1">Multi-pass membrane protein</topology>
    </subcellularLocation>
</comment>
<organism evidence="9 10">
    <name type="scientific">Lacicoccus qingdaonensis</name>
    <dbReference type="NCBI Taxonomy" id="576118"/>
    <lineage>
        <taxon>Bacteria</taxon>
        <taxon>Bacillati</taxon>
        <taxon>Bacillota</taxon>
        <taxon>Bacilli</taxon>
        <taxon>Bacillales</taxon>
        <taxon>Salinicoccaceae</taxon>
        <taxon>Lacicoccus</taxon>
    </lineage>
</organism>
<feature type="transmembrane region" description="Helical" evidence="8">
    <location>
        <begin position="188"/>
        <end position="209"/>
    </location>
</feature>
<feature type="transmembrane region" description="Helical" evidence="8">
    <location>
        <begin position="136"/>
        <end position="157"/>
    </location>
</feature>
<evidence type="ECO:0000256" key="5">
    <source>
        <dbReference type="ARBA" id="ARBA00022692"/>
    </source>
</evidence>
<proteinExistence type="inferred from homology"/>
<evidence type="ECO:0000256" key="3">
    <source>
        <dbReference type="ARBA" id="ARBA00022448"/>
    </source>
</evidence>
<dbReference type="STRING" id="576118.SAMN05216216_11343"/>
<feature type="transmembrane region" description="Helical" evidence="8">
    <location>
        <begin position="87"/>
        <end position="107"/>
    </location>
</feature>
<feature type="transmembrane region" description="Helical" evidence="8">
    <location>
        <begin position="229"/>
        <end position="247"/>
    </location>
</feature>
<dbReference type="NCBIfam" id="TIGR00842">
    <property type="entry name" value="bcct"/>
    <property type="match status" value="1"/>
</dbReference>